<accession>A0A6G3ZX11</accession>
<dbReference type="AlphaFoldDB" id="A0A6G3ZX11"/>
<evidence type="ECO:0000259" key="1">
    <source>
        <dbReference type="Pfam" id="PF12760"/>
    </source>
</evidence>
<dbReference type="InterPro" id="IPR024442">
    <property type="entry name" value="Transposase_Zn_ribbon"/>
</dbReference>
<dbReference type="RefSeq" id="WP_163944715.1">
    <property type="nucleotide sequence ID" value="NZ_JAAIKC010000002.1"/>
</dbReference>
<feature type="domain" description="Transposase zinc-ribbon" evidence="1">
    <location>
        <begin position="15"/>
        <end position="59"/>
    </location>
</feature>
<dbReference type="EMBL" id="JAAIKC010000002">
    <property type="protein sequence ID" value="NEW06244.1"/>
    <property type="molecule type" value="Genomic_DNA"/>
</dbReference>
<dbReference type="Pfam" id="PF12760">
    <property type="entry name" value="Zn_ribbon_IS1595"/>
    <property type="match status" value="1"/>
</dbReference>
<name>A0A6G3ZX11_9BACL</name>
<protein>
    <submittedName>
        <fullName evidence="2">Transposase</fullName>
    </submittedName>
</protein>
<sequence length="230" mass="26939">MELQLYDVESHIFQTEEDCEIYLMNKRWSIGFCCPRCEHHHAYKITGRRLLECSACKMQVSLTAGTVMHNSKLSLLTWFRAIQLLIENERTYTPTRLATALAVNYRSARLLLQKIDFASFRSEHRRFHFARKKDITSQEVSAVSMPFSTEVNSEPMQVQDIVCKLSNKCLPLSSLETYLKNKKRLHVYSYLNNLNSSGVECTPYLFEKWMRAFVSVTLYPTFLRCFHLPE</sequence>
<reference evidence="2" key="1">
    <citation type="submission" date="2020-02" db="EMBL/GenBank/DDBJ databases">
        <authorList>
            <person name="Shen X.-R."/>
            <person name="Zhang Y.-X."/>
        </authorList>
    </citation>
    <scope>NUCLEOTIDE SEQUENCE</scope>
    <source>
        <strain evidence="2">SYP-B3998</strain>
    </source>
</reference>
<comment type="caution">
    <text evidence="2">The sequence shown here is derived from an EMBL/GenBank/DDBJ whole genome shotgun (WGS) entry which is preliminary data.</text>
</comment>
<gene>
    <name evidence="2" type="ORF">GK047_09490</name>
</gene>
<organism evidence="2">
    <name type="scientific">Paenibacillus sp. SYP-B3998</name>
    <dbReference type="NCBI Taxonomy" id="2678564"/>
    <lineage>
        <taxon>Bacteria</taxon>
        <taxon>Bacillati</taxon>
        <taxon>Bacillota</taxon>
        <taxon>Bacilli</taxon>
        <taxon>Bacillales</taxon>
        <taxon>Paenibacillaceae</taxon>
        <taxon>Paenibacillus</taxon>
    </lineage>
</organism>
<proteinExistence type="predicted"/>
<evidence type="ECO:0000313" key="2">
    <source>
        <dbReference type="EMBL" id="NEW06244.1"/>
    </source>
</evidence>